<dbReference type="RefSeq" id="WP_133232428.1">
    <property type="nucleotide sequence ID" value="NZ_SOZE01000017.1"/>
</dbReference>
<reference evidence="1 2" key="1">
    <citation type="journal article" date="2017" name="Int. J. Syst. Evol. Microbiol.">
        <title>Mucilaginibacterpsychrotolerans sp. nov., isolated from peatlands.</title>
        <authorList>
            <person name="Deng Y."/>
            <person name="Shen L."/>
            <person name="Xu B."/>
            <person name="Liu Y."/>
            <person name="Gu Z."/>
            <person name="Liu H."/>
            <person name="Zhou Y."/>
        </authorList>
    </citation>
    <scope>NUCLEOTIDE SEQUENCE [LARGE SCALE GENOMIC DNA]</scope>
    <source>
        <strain evidence="1 2">NH7-4</strain>
    </source>
</reference>
<name>A0A4Y8SBY6_9SPHI</name>
<dbReference type="EMBL" id="SOZE01000017">
    <property type="protein sequence ID" value="TFF36110.1"/>
    <property type="molecule type" value="Genomic_DNA"/>
</dbReference>
<evidence type="ECO:0000313" key="2">
    <source>
        <dbReference type="Proteomes" id="UP000297540"/>
    </source>
</evidence>
<sequence length="272" mass="28966">MQKYFHIVIVVWLLGMCLSCKKGQAPAPDGGSIIDNGIYGDSVFYIQANGNTIKSLITDAGDYTSAPDGLRLDERTGEIDVNSSETGLKYKVTFSPDNGAAAITKTVIISGINYEDKIYNLAKGDSIAAPIYNADTKLALPAGNNNTFDQGGGCKKAGIDVNTANARINLAASVRSQGIDTGATQQVKLAYRLTDGSQSSLNGLEMKVYFYRTASEIPQYLTDLLAARKAQGFSVTSQQVAEHPAGISLFSIARVTSKPVKARPPCIIVVSR</sequence>
<dbReference type="Proteomes" id="UP000297540">
    <property type="component" value="Unassembled WGS sequence"/>
</dbReference>
<keyword evidence="2" id="KW-1185">Reference proteome</keyword>
<proteinExistence type="predicted"/>
<evidence type="ECO:0000313" key="1">
    <source>
        <dbReference type="EMBL" id="TFF36110.1"/>
    </source>
</evidence>
<organism evidence="1 2">
    <name type="scientific">Mucilaginibacter psychrotolerans</name>
    <dbReference type="NCBI Taxonomy" id="1524096"/>
    <lineage>
        <taxon>Bacteria</taxon>
        <taxon>Pseudomonadati</taxon>
        <taxon>Bacteroidota</taxon>
        <taxon>Sphingobacteriia</taxon>
        <taxon>Sphingobacteriales</taxon>
        <taxon>Sphingobacteriaceae</taxon>
        <taxon>Mucilaginibacter</taxon>
    </lineage>
</organism>
<comment type="caution">
    <text evidence="1">The sequence shown here is derived from an EMBL/GenBank/DDBJ whole genome shotgun (WGS) entry which is preliminary data.</text>
</comment>
<gene>
    <name evidence="1" type="ORF">E2R66_16305</name>
</gene>
<dbReference type="OrthoDB" id="789752at2"/>
<accession>A0A4Y8SBY6</accession>
<protein>
    <submittedName>
        <fullName evidence="1">Uncharacterized protein</fullName>
    </submittedName>
</protein>
<dbReference type="AlphaFoldDB" id="A0A4Y8SBY6"/>